<dbReference type="Pfam" id="PF01314">
    <property type="entry name" value="AFOR_C"/>
    <property type="match status" value="1"/>
</dbReference>
<keyword evidence="4" id="KW-0479">Metal-binding</keyword>
<accession>A0A0F9G871</accession>
<dbReference type="InterPro" id="IPR001203">
    <property type="entry name" value="OxRdtase_Ald_Fedxn_C"/>
</dbReference>
<dbReference type="GO" id="GO:0009055">
    <property type="term" value="F:electron transfer activity"/>
    <property type="evidence" value="ECO:0007669"/>
    <property type="project" value="InterPro"/>
</dbReference>
<dbReference type="GO" id="GO:0051539">
    <property type="term" value="F:4 iron, 4 sulfur cluster binding"/>
    <property type="evidence" value="ECO:0007669"/>
    <property type="project" value="UniProtKB-KW"/>
</dbReference>
<dbReference type="InterPro" id="IPR036021">
    <property type="entry name" value="Tungsten_al_ferr_oxy-like_C"/>
</dbReference>
<dbReference type="Pfam" id="PF02730">
    <property type="entry name" value="AFOR_N"/>
    <property type="match status" value="1"/>
</dbReference>
<evidence type="ECO:0000259" key="7">
    <source>
        <dbReference type="SMART" id="SM00790"/>
    </source>
</evidence>
<dbReference type="EMBL" id="LAZR01027443">
    <property type="protein sequence ID" value="KKL65715.1"/>
    <property type="molecule type" value="Genomic_DNA"/>
</dbReference>
<evidence type="ECO:0000256" key="4">
    <source>
        <dbReference type="ARBA" id="ARBA00022723"/>
    </source>
</evidence>
<feature type="non-terminal residue" evidence="8">
    <location>
        <position position="449"/>
    </location>
</feature>
<feature type="domain" description="Aldehyde ferredoxin oxidoreductase N-terminal" evidence="7">
    <location>
        <begin position="8"/>
        <end position="211"/>
    </location>
</feature>
<protein>
    <recommendedName>
        <fullName evidence="7">Aldehyde ferredoxin oxidoreductase N-terminal domain-containing protein</fullName>
    </recommendedName>
</protein>
<evidence type="ECO:0000256" key="6">
    <source>
        <dbReference type="ARBA" id="ARBA00023014"/>
    </source>
</evidence>
<sequence>MSNRSDTYRGRLLRVNLTDSSSKEEEVDPDILRSFIGGRGLGAALLYNEVGPGVEPLGHENKLIFNAGPLVGTGAPCSGRFCVSTKSPQTGIYLYSICSGRFGRMMRKSGYEVLIIEGKASHPVYLVIHDGEMIVQDAGILWGMNTEETERNLRQKFSVRGGVSVACIGPAGENMLKVSCIISEKRAAGRGGPGAVMGSKNLKALVVGGDNQVSIYDEPELKKIMKNAHQLIMDNPFLMDSISPYGTATSVNLSSAHGVFPVHNWQRGVFEDIDALRPQRIRKEFLLRDKACPACPVACSKITAVTSGVFAGAKTEGPEYETIYAFGSACDNPSMESIIYADMLCDQLGMDTIACGVTIAFAMECFERGILNIRDTDNIELRFGNGEIIPEILQKMVKKEGIGDVLSDGVKRAADRIGQGTEKFAMHAKGMELGGYDPRGVKGQALVLA</sequence>
<keyword evidence="3" id="KW-0004">4Fe-4S</keyword>
<dbReference type="SMART" id="SM00790">
    <property type="entry name" value="AFOR_N"/>
    <property type="match status" value="1"/>
</dbReference>
<organism evidence="8">
    <name type="scientific">marine sediment metagenome</name>
    <dbReference type="NCBI Taxonomy" id="412755"/>
    <lineage>
        <taxon>unclassified sequences</taxon>
        <taxon>metagenomes</taxon>
        <taxon>ecological metagenomes</taxon>
    </lineage>
</organism>
<dbReference type="InterPro" id="IPR013983">
    <property type="entry name" value="Ald_Fedxn_OxRdtase_N"/>
</dbReference>
<evidence type="ECO:0000256" key="1">
    <source>
        <dbReference type="ARBA" id="ARBA00001966"/>
    </source>
</evidence>
<name>A0A0F9G871_9ZZZZ</name>
<dbReference type="GO" id="GO:0016625">
    <property type="term" value="F:oxidoreductase activity, acting on the aldehyde or oxo group of donors, iron-sulfur protein as acceptor"/>
    <property type="evidence" value="ECO:0007669"/>
    <property type="project" value="InterPro"/>
</dbReference>
<dbReference type="Gene3D" id="1.10.569.10">
    <property type="entry name" value="Aldehyde Ferredoxin Oxidoreductase Protein, subunit A, domain 2"/>
    <property type="match status" value="1"/>
</dbReference>
<gene>
    <name evidence="8" type="ORF">LCGC14_2152230</name>
</gene>
<evidence type="ECO:0000256" key="2">
    <source>
        <dbReference type="ARBA" id="ARBA00011032"/>
    </source>
</evidence>
<evidence type="ECO:0000256" key="5">
    <source>
        <dbReference type="ARBA" id="ARBA00023004"/>
    </source>
</evidence>
<dbReference type="PANTHER" id="PTHR30038">
    <property type="entry name" value="ALDEHYDE FERREDOXIN OXIDOREDUCTASE"/>
    <property type="match status" value="1"/>
</dbReference>
<dbReference type="InterPro" id="IPR036503">
    <property type="entry name" value="Ald_Fedxn_OxRdtase_N_sf"/>
</dbReference>
<comment type="cofactor">
    <cofactor evidence="1">
        <name>[4Fe-4S] cluster</name>
        <dbReference type="ChEBI" id="CHEBI:49883"/>
    </cofactor>
</comment>
<keyword evidence="6" id="KW-0411">Iron-sulfur</keyword>
<reference evidence="8" key="1">
    <citation type="journal article" date="2015" name="Nature">
        <title>Complex archaea that bridge the gap between prokaryotes and eukaryotes.</title>
        <authorList>
            <person name="Spang A."/>
            <person name="Saw J.H."/>
            <person name="Jorgensen S.L."/>
            <person name="Zaremba-Niedzwiedzka K."/>
            <person name="Martijn J."/>
            <person name="Lind A.E."/>
            <person name="van Eijk R."/>
            <person name="Schleper C."/>
            <person name="Guy L."/>
            <person name="Ettema T.J."/>
        </authorList>
    </citation>
    <scope>NUCLEOTIDE SEQUENCE</scope>
</reference>
<dbReference type="PANTHER" id="PTHR30038:SF0">
    <property type="entry name" value="TUNGSTEN-CONTAINING ALDEHYDE FERREDOXIN OXIDOREDUCTASE"/>
    <property type="match status" value="1"/>
</dbReference>
<dbReference type="InterPro" id="IPR013984">
    <property type="entry name" value="Ald_Fedxn_OxRdtase_dom2"/>
</dbReference>
<keyword evidence="5" id="KW-0408">Iron</keyword>
<comment type="caution">
    <text evidence="8">The sequence shown here is derived from an EMBL/GenBank/DDBJ whole genome shotgun (WGS) entry which is preliminary data.</text>
</comment>
<evidence type="ECO:0000256" key="3">
    <source>
        <dbReference type="ARBA" id="ARBA00022485"/>
    </source>
</evidence>
<dbReference type="GO" id="GO:0046872">
    <property type="term" value="F:metal ion binding"/>
    <property type="evidence" value="ECO:0007669"/>
    <property type="project" value="UniProtKB-KW"/>
</dbReference>
<proteinExistence type="inferred from homology"/>
<dbReference type="SUPFAM" id="SSF48310">
    <property type="entry name" value="Aldehyde ferredoxin oxidoreductase, C-terminal domains"/>
    <property type="match status" value="1"/>
</dbReference>
<dbReference type="SUPFAM" id="SSF56228">
    <property type="entry name" value="Aldehyde ferredoxin oxidoreductase, N-terminal domain"/>
    <property type="match status" value="1"/>
</dbReference>
<dbReference type="AlphaFoldDB" id="A0A0F9G871"/>
<dbReference type="InterPro" id="IPR051919">
    <property type="entry name" value="W-dependent_AOR"/>
</dbReference>
<dbReference type="Gene3D" id="3.60.9.10">
    <property type="entry name" value="Aldehyde ferredoxin oxidoreductase, N-terminal domain"/>
    <property type="match status" value="1"/>
</dbReference>
<evidence type="ECO:0000313" key="8">
    <source>
        <dbReference type="EMBL" id="KKL65715.1"/>
    </source>
</evidence>
<comment type="similarity">
    <text evidence="2">Belongs to the AOR/FOR family.</text>
</comment>